<sequence length="487" mass="55135">MLPCDVIHAESYATAWMKDKEYLYVEADPHTQDSRIVRLPNNTLMIYNASVNDSSNNYQCIIIHKQNIVLTHRLRVDPKSAATTPPQPAPPRYTTTPKPVIPSQHSHRSLIRVTPMKKIEANPGQSITFGCETNIQPPPEIKWFVESKKLDNYDPDVVLNGNFITIKKVKKSHSGRYQCLAEDGSKEPAMEAITVVVHYRPEVEAKKSMVHSGTGVESEMMCIVSAYPKAIIKWYKDDKEITQKKGSAVLYHGEMKGNRTKYILRILHTTEQDFGEYKCVAQNTIGRDSETIRLTGVPSQAKLSGAEMTTDDTGIILRWRLESYSPISEYKLQYRRKGEENWSTAAPEVKNGRGNQFTVEYPIEALEPVSYEAILTSRNSFGWSPPSEPHMFTGELVRPQGSGAVARLGSPRRRTSFLYHHTIHDPWDHHFVPSYHTWSTGTIPCMVHGTIIFVPSYPTWCMGPSFCTILPYMVHGTIIMVAELVRP</sequence>
<dbReference type="OrthoDB" id="6159398at2759"/>
<dbReference type="EMBL" id="GL447128">
    <property type="protein sequence ID" value="EFN86912.1"/>
    <property type="molecule type" value="Genomic_DNA"/>
</dbReference>
<dbReference type="FunCoup" id="E2BBN5">
    <property type="interactions" value="33"/>
</dbReference>
<dbReference type="InterPro" id="IPR050958">
    <property type="entry name" value="Cell_Adh-Cytoskel_Orgn"/>
</dbReference>
<dbReference type="Proteomes" id="UP000008237">
    <property type="component" value="Unassembled WGS sequence"/>
</dbReference>
<protein>
    <submittedName>
        <fullName evidence="6">Neurotrimin</fullName>
    </submittedName>
</protein>
<feature type="domain" description="Fibronectin type-III" evidence="5">
    <location>
        <begin position="297"/>
        <end position="400"/>
    </location>
</feature>
<dbReference type="CDD" id="cd00063">
    <property type="entry name" value="FN3"/>
    <property type="match status" value="1"/>
</dbReference>
<dbReference type="PROSITE" id="PS50835">
    <property type="entry name" value="IG_LIKE"/>
    <property type="match status" value="3"/>
</dbReference>
<dbReference type="GO" id="GO:0005886">
    <property type="term" value="C:plasma membrane"/>
    <property type="evidence" value="ECO:0007669"/>
    <property type="project" value="TreeGrafter"/>
</dbReference>
<accession>E2BBN5</accession>
<feature type="region of interest" description="Disordered" evidence="3">
    <location>
        <begin position="79"/>
        <end position="107"/>
    </location>
</feature>
<gene>
    <name evidence="6" type="ORF">EAI_11972</name>
</gene>
<dbReference type="SUPFAM" id="SSF48726">
    <property type="entry name" value="Immunoglobulin"/>
    <property type="match status" value="3"/>
</dbReference>
<dbReference type="InterPro" id="IPR003599">
    <property type="entry name" value="Ig_sub"/>
</dbReference>
<dbReference type="SMART" id="SM00408">
    <property type="entry name" value="IGc2"/>
    <property type="match status" value="2"/>
</dbReference>
<dbReference type="GO" id="GO:0007156">
    <property type="term" value="P:homophilic cell adhesion via plasma membrane adhesion molecules"/>
    <property type="evidence" value="ECO:0007669"/>
    <property type="project" value="TreeGrafter"/>
</dbReference>
<dbReference type="SUPFAM" id="SSF49265">
    <property type="entry name" value="Fibronectin type III"/>
    <property type="match status" value="1"/>
</dbReference>
<dbReference type="PANTHER" id="PTHR45080:SF33">
    <property type="entry name" value="IG-LIKE DOMAIN-CONTAINING PROTEIN"/>
    <property type="match status" value="1"/>
</dbReference>
<reference evidence="6 7" key="1">
    <citation type="journal article" date="2010" name="Science">
        <title>Genomic comparison of the ants Camponotus floridanus and Harpegnathos saltator.</title>
        <authorList>
            <person name="Bonasio R."/>
            <person name="Zhang G."/>
            <person name="Ye C."/>
            <person name="Mutti N.S."/>
            <person name="Fang X."/>
            <person name="Qin N."/>
            <person name="Donahue G."/>
            <person name="Yang P."/>
            <person name="Li Q."/>
            <person name="Li C."/>
            <person name="Zhang P."/>
            <person name="Huang Z."/>
            <person name="Berger S.L."/>
            <person name="Reinberg D."/>
            <person name="Wang J."/>
            <person name="Liebig J."/>
        </authorList>
    </citation>
    <scope>NUCLEOTIDE SEQUENCE [LARGE SCALE GENOMIC DNA]</scope>
    <source>
        <strain evidence="6 7">R22 G/1</strain>
    </source>
</reference>
<dbReference type="InterPro" id="IPR003961">
    <property type="entry name" value="FN3_dom"/>
</dbReference>
<dbReference type="SMART" id="SM00409">
    <property type="entry name" value="IG"/>
    <property type="match status" value="2"/>
</dbReference>
<dbReference type="PANTHER" id="PTHR45080">
    <property type="entry name" value="CONTACTIN 5"/>
    <property type="match status" value="1"/>
</dbReference>
<feature type="domain" description="Ig-like" evidence="4">
    <location>
        <begin position="91"/>
        <end position="196"/>
    </location>
</feature>
<feature type="domain" description="Ig-like" evidence="4">
    <location>
        <begin position="201"/>
        <end position="295"/>
    </location>
</feature>
<dbReference type="InterPro" id="IPR013098">
    <property type="entry name" value="Ig_I-set"/>
</dbReference>
<evidence type="ECO:0000313" key="7">
    <source>
        <dbReference type="Proteomes" id="UP000008237"/>
    </source>
</evidence>
<evidence type="ECO:0000313" key="6">
    <source>
        <dbReference type="EMBL" id="EFN86912.1"/>
    </source>
</evidence>
<evidence type="ECO:0000256" key="2">
    <source>
        <dbReference type="ARBA" id="ARBA00023319"/>
    </source>
</evidence>
<dbReference type="Pfam" id="PF13927">
    <property type="entry name" value="Ig_3"/>
    <property type="match status" value="1"/>
</dbReference>
<organism evidence="7">
    <name type="scientific">Harpegnathos saltator</name>
    <name type="common">Jerdon's jumping ant</name>
    <dbReference type="NCBI Taxonomy" id="610380"/>
    <lineage>
        <taxon>Eukaryota</taxon>
        <taxon>Metazoa</taxon>
        <taxon>Ecdysozoa</taxon>
        <taxon>Arthropoda</taxon>
        <taxon>Hexapoda</taxon>
        <taxon>Insecta</taxon>
        <taxon>Pterygota</taxon>
        <taxon>Neoptera</taxon>
        <taxon>Endopterygota</taxon>
        <taxon>Hymenoptera</taxon>
        <taxon>Apocrita</taxon>
        <taxon>Aculeata</taxon>
        <taxon>Formicoidea</taxon>
        <taxon>Formicidae</taxon>
        <taxon>Ponerinae</taxon>
        <taxon>Ponerini</taxon>
        <taxon>Harpegnathos</taxon>
    </lineage>
</organism>
<dbReference type="STRING" id="610380.E2BBN5"/>
<dbReference type="InterPro" id="IPR013783">
    <property type="entry name" value="Ig-like_fold"/>
</dbReference>
<dbReference type="GO" id="GO:0050808">
    <property type="term" value="P:synapse organization"/>
    <property type="evidence" value="ECO:0007669"/>
    <property type="project" value="TreeGrafter"/>
</dbReference>
<dbReference type="GO" id="GO:0043025">
    <property type="term" value="C:neuronal cell body"/>
    <property type="evidence" value="ECO:0007669"/>
    <property type="project" value="TreeGrafter"/>
</dbReference>
<evidence type="ECO:0000256" key="1">
    <source>
        <dbReference type="ARBA" id="ARBA00022737"/>
    </source>
</evidence>
<dbReference type="Pfam" id="PF07679">
    <property type="entry name" value="I-set"/>
    <property type="match status" value="1"/>
</dbReference>
<dbReference type="PROSITE" id="PS50853">
    <property type="entry name" value="FN3"/>
    <property type="match status" value="1"/>
</dbReference>
<keyword evidence="7" id="KW-1185">Reference proteome</keyword>
<dbReference type="GO" id="GO:0008046">
    <property type="term" value="F:axon guidance receptor activity"/>
    <property type="evidence" value="ECO:0007669"/>
    <property type="project" value="TreeGrafter"/>
</dbReference>
<evidence type="ECO:0000259" key="4">
    <source>
        <dbReference type="PROSITE" id="PS50835"/>
    </source>
</evidence>
<dbReference type="InterPro" id="IPR007110">
    <property type="entry name" value="Ig-like_dom"/>
</dbReference>
<dbReference type="InterPro" id="IPR003598">
    <property type="entry name" value="Ig_sub2"/>
</dbReference>
<dbReference type="GO" id="GO:0030424">
    <property type="term" value="C:axon"/>
    <property type="evidence" value="ECO:0007669"/>
    <property type="project" value="TreeGrafter"/>
</dbReference>
<dbReference type="OMA" id="IYWFKKD"/>
<keyword evidence="1" id="KW-0677">Repeat</keyword>
<evidence type="ECO:0000256" key="3">
    <source>
        <dbReference type="SAM" id="MobiDB-lite"/>
    </source>
</evidence>
<dbReference type="AlphaFoldDB" id="E2BBN5"/>
<dbReference type="CDD" id="cd00096">
    <property type="entry name" value="Ig"/>
    <property type="match status" value="1"/>
</dbReference>
<feature type="domain" description="Ig-like" evidence="4">
    <location>
        <begin position="1"/>
        <end position="71"/>
    </location>
</feature>
<dbReference type="InterPro" id="IPR036116">
    <property type="entry name" value="FN3_sf"/>
</dbReference>
<name>E2BBN5_HARSA</name>
<dbReference type="Gene3D" id="2.60.40.10">
    <property type="entry name" value="Immunoglobulins"/>
    <property type="match status" value="4"/>
</dbReference>
<proteinExistence type="predicted"/>
<evidence type="ECO:0000259" key="5">
    <source>
        <dbReference type="PROSITE" id="PS50853"/>
    </source>
</evidence>
<keyword evidence="2" id="KW-0393">Immunoglobulin domain</keyword>
<dbReference type="InterPro" id="IPR036179">
    <property type="entry name" value="Ig-like_dom_sf"/>
</dbReference>
<dbReference type="InParanoid" id="E2BBN5"/>